<dbReference type="EMBL" id="ACOM01000005">
    <property type="protein sequence ID" value="EEP53842.1"/>
    <property type="molecule type" value="Genomic_DNA"/>
</dbReference>
<keyword evidence="1" id="KW-0812">Transmembrane</keyword>
<dbReference type="Pfam" id="PF07907">
    <property type="entry name" value="YibE_F"/>
    <property type="match status" value="1"/>
</dbReference>
<dbReference type="AlphaFoldDB" id="C4IHG2"/>
<feature type="transmembrane region" description="Helical" evidence="1">
    <location>
        <begin position="176"/>
        <end position="196"/>
    </location>
</feature>
<organism evidence="2 3">
    <name type="scientific">Clostridium butyricum E4 str. BoNT E BL5262</name>
    <dbReference type="NCBI Taxonomy" id="632245"/>
    <lineage>
        <taxon>Bacteria</taxon>
        <taxon>Bacillati</taxon>
        <taxon>Bacillota</taxon>
        <taxon>Clostridia</taxon>
        <taxon>Eubacteriales</taxon>
        <taxon>Clostridiaceae</taxon>
        <taxon>Clostridium</taxon>
    </lineage>
</organism>
<dbReference type="STRING" id="1492.ATN24_14685"/>
<keyword evidence="1" id="KW-1133">Transmembrane helix</keyword>
<dbReference type="PANTHER" id="PTHR41771">
    <property type="entry name" value="MEMBRANE PROTEIN-RELATED"/>
    <property type="match status" value="1"/>
</dbReference>
<dbReference type="PANTHER" id="PTHR41771:SF1">
    <property type="entry name" value="MEMBRANE PROTEIN"/>
    <property type="match status" value="1"/>
</dbReference>
<reference evidence="2 3" key="1">
    <citation type="submission" date="2009-08" db="EMBL/GenBank/DDBJ databases">
        <authorList>
            <person name="Shrivastava S."/>
            <person name="Brinkac L.B."/>
            <person name="Brown J.L."/>
            <person name="Bruce D.B."/>
            <person name="Detter C."/>
            <person name="Green L.D."/>
            <person name="Munk C.A."/>
            <person name="Rogers Y.C."/>
            <person name="Tapia R."/>
            <person name="Sims D.R."/>
            <person name="Smith L.A."/>
            <person name="Smith T.J."/>
            <person name="Sutton G."/>
            <person name="Brettin T."/>
        </authorList>
    </citation>
    <scope>NUCLEOTIDE SEQUENCE [LARGE SCALE GENOMIC DNA]</scope>
    <source>
        <strain evidence="3">E4 str. BoNT E BL5262</strain>
    </source>
</reference>
<evidence type="ECO:0000313" key="3">
    <source>
        <dbReference type="Proteomes" id="UP000003081"/>
    </source>
</evidence>
<dbReference type="InterPro" id="IPR012507">
    <property type="entry name" value="YibE_F"/>
</dbReference>
<sequence length="375" mass="40913">MLKDIHRRNTIPILITLIAIVVLICVPNKFPQKIYENTERVSARVLSTDESFIINNGLIKTGEQLCEVEILQGKFKGETVTGSNRLSGSLEQDKIFAVGDKILVTLDYTGDEIRVATLVDHYRINYEILLVGVFMIFLVGFSGIVGIKAILSFIFTILAMWKLLIPLFLMGYNPILIGMVTTIILVCLIIGLVYGIDRRSLAGIIGALAGSIVTCFMALFFVSRFKIHGAVMSYSEMLLYSGYENLNLTEIFIASIFIASSGAVMDVAVDITSAVAEVVEKKPDITRTEAIKSGINVGRSIMGTMMTTLLLAYSGGYIGLLMVFMAQGTPIINILNLKYVSSEILHTLVGSFGLITVAPFTAVASGILLAERNVQ</sequence>
<feature type="transmembrane region" description="Helical" evidence="1">
    <location>
        <begin position="150"/>
        <end position="169"/>
    </location>
</feature>
<proteinExistence type="predicted"/>
<comment type="caution">
    <text evidence="2">The sequence shown here is derived from an EMBL/GenBank/DDBJ whole genome shotgun (WGS) entry which is preliminary data.</text>
</comment>
<gene>
    <name evidence="2" type="ORF">CLP_3123</name>
</gene>
<feature type="transmembrane region" description="Helical" evidence="1">
    <location>
        <begin position="344"/>
        <end position="370"/>
    </location>
</feature>
<feature type="transmembrane region" description="Helical" evidence="1">
    <location>
        <begin position="202"/>
        <end position="222"/>
    </location>
</feature>
<dbReference type="HOGENOM" id="CLU_028166_4_0_9"/>
<keyword evidence="1" id="KW-0472">Membrane</keyword>
<evidence type="ECO:0000256" key="1">
    <source>
        <dbReference type="SAM" id="Phobius"/>
    </source>
</evidence>
<evidence type="ECO:0000313" key="2">
    <source>
        <dbReference type="EMBL" id="EEP53842.1"/>
    </source>
</evidence>
<dbReference type="eggNOG" id="COG5438">
    <property type="taxonomic scope" value="Bacteria"/>
</dbReference>
<feature type="transmembrane region" description="Helical" evidence="1">
    <location>
        <begin position="309"/>
        <end position="332"/>
    </location>
</feature>
<dbReference type="Proteomes" id="UP000003081">
    <property type="component" value="Unassembled WGS sequence"/>
</dbReference>
<protein>
    <submittedName>
        <fullName evidence="2">YibE/F family protein</fullName>
    </submittedName>
</protein>
<feature type="transmembrane region" description="Helical" evidence="1">
    <location>
        <begin position="12"/>
        <end position="30"/>
    </location>
</feature>
<name>C4IHG2_CLOBU</name>
<dbReference type="RefSeq" id="WP_003408341.1">
    <property type="nucleotide sequence ID" value="NZ_ACOM01000005.1"/>
</dbReference>
<feature type="transmembrane region" description="Helical" evidence="1">
    <location>
        <begin position="124"/>
        <end position="144"/>
    </location>
</feature>
<accession>C4IHG2</accession>
<keyword evidence="3" id="KW-1185">Reference proteome</keyword>